<dbReference type="EMBL" id="JAMGBC010000001">
    <property type="protein sequence ID" value="MCL6679585.1"/>
    <property type="molecule type" value="Genomic_DNA"/>
</dbReference>
<name>A0ABT0RH34_9SPHN</name>
<evidence type="ECO:0000313" key="3">
    <source>
        <dbReference type="EMBL" id="MCL6679585.1"/>
    </source>
</evidence>
<reference evidence="3" key="1">
    <citation type="submission" date="2022-05" db="EMBL/GenBank/DDBJ databases">
        <authorList>
            <person name="Jo J.-H."/>
            <person name="Im W.-T."/>
        </authorList>
    </citation>
    <scope>NUCLEOTIDE SEQUENCE</scope>
    <source>
        <strain evidence="3">RG327</strain>
    </source>
</reference>
<keyword evidence="4" id="KW-1185">Reference proteome</keyword>
<gene>
    <name evidence="3" type="ORF">LZ519_09710</name>
</gene>
<dbReference type="GO" id="GO:0016787">
    <property type="term" value="F:hydrolase activity"/>
    <property type="evidence" value="ECO:0007669"/>
    <property type="project" value="UniProtKB-KW"/>
</dbReference>
<dbReference type="PANTHER" id="PTHR43798:SF31">
    <property type="entry name" value="AB HYDROLASE SUPERFAMILY PROTEIN YCLE"/>
    <property type="match status" value="1"/>
</dbReference>
<dbReference type="InterPro" id="IPR050266">
    <property type="entry name" value="AB_hydrolase_sf"/>
</dbReference>
<evidence type="ECO:0000313" key="4">
    <source>
        <dbReference type="Proteomes" id="UP001165343"/>
    </source>
</evidence>
<feature type="domain" description="AB hydrolase-1" evidence="2">
    <location>
        <begin position="23"/>
        <end position="246"/>
    </location>
</feature>
<evidence type="ECO:0000259" key="2">
    <source>
        <dbReference type="Pfam" id="PF12697"/>
    </source>
</evidence>
<keyword evidence="1 3" id="KW-0378">Hydrolase</keyword>
<dbReference type="PANTHER" id="PTHR43798">
    <property type="entry name" value="MONOACYLGLYCEROL LIPASE"/>
    <property type="match status" value="1"/>
</dbReference>
<dbReference type="Pfam" id="PF12697">
    <property type="entry name" value="Abhydrolase_6"/>
    <property type="match status" value="1"/>
</dbReference>
<dbReference type="Gene3D" id="3.40.50.1820">
    <property type="entry name" value="alpha/beta hydrolase"/>
    <property type="match status" value="1"/>
</dbReference>
<organism evidence="3 4">
    <name type="scientific">Sphingomonas anseongensis</name>
    <dbReference type="NCBI Taxonomy" id="2908207"/>
    <lineage>
        <taxon>Bacteria</taxon>
        <taxon>Pseudomonadati</taxon>
        <taxon>Pseudomonadota</taxon>
        <taxon>Alphaproteobacteria</taxon>
        <taxon>Sphingomonadales</taxon>
        <taxon>Sphingomonadaceae</taxon>
        <taxon>Sphingomonas</taxon>
    </lineage>
</organism>
<protein>
    <submittedName>
        <fullName evidence="3">Alpha/beta fold hydrolase</fullName>
    </submittedName>
</protein>
<dbReference type="RefSeq" id="WP_249868473.1">
    <property type="nucleotide sequence ID" value="NZ_JAMGBC010000001.1"/>
</dbReference>
<dbReference type="InterPro" id="IPR000073">
    <property type="entry name" value="AB_hydrolase_1"/>
</dbReference>
<dbReference type="SUPFAM" id="SSF53474">
    <property type="entry name" value="alpha/beta-Hydrolases"/>
    <property type="match status" value="1"/>
</dbReference>
<dbReference type="PRINTS" id="PR00111">
    <property type="entry name" value="ABHYDROLASE"/>
</dbReference>
<dbReference type="Proteomes" id="UP001165343">
    <property type="component" value="Unassembled WGS sequence"/>
</dbReference>
<sequence>MAAVATAMGAIGVSEQGGDGTPIVFLHGVGSDKSVWAPQIEHFGRTRRAVAFDYPGYGDSDPAGEGTTRDDFARAIAAAMDSLGIADAHICGLSLGGVIAIAMHAVARQRCRSLILADTFAVHPDGPAIYERSVAGSANLRAMAEARVDVLLAQPADPDHRTETVETMAGIEPAAYRIGAEAVWLADQADRARAIDVRTLVICGAEDKVTPPALSRELTDLIPGARYAEIAGAGHLTNVEKADVFNGLVEEFIGNG</sequence>
<proteinExistence type="predicted"/>
<accession>A0ABT0RH34</accession>
<comment type="caution">
    <text evidence="3">The sequence shown here is derived from an EMBL/GenBank/DDBJ whole genome shotgun (WGS) entry which is preliminary data.</text>
</comment>
<dbReference type="InterPro" id="IPR029058">
    <property type="entry name" value="AB_hydrolase_fold"/>
</dbReference>
<evidence type="ECO:0000256" key="1">
    <source>
        <dbReference type="ARBA" id="ARBA00022801"/>
    </source>
</evidence>